<proteinExistence type="predicted"/>
<dbReference type="eggNOG" id="ENOG502RMDY">
    <property type="taxonomic scope" value="Eukaryota"/>
</dbReference>
<dbReference type="RefSeq" id="XP_007927168.1">
    <property type="nucleotide sequence ID" value="XM_007928977.1"/>
</dbReference>
<reference evidence="1 2" key="1">
    <citation type="journal article" date="2012" name="PLoS Pathog.">
        <title>Diverse lifestyles and strategies of plant pathogenesis encoded in the genomes of eighteen Dothideomycetes fungi.</title>
        <authorList>
            <person name="Ohm R.A."/>
            <person name="Feau N."/>
            <person name="Henrissat B."/>
            <person name="Schoch C.L."/>
            <person name="Horwitz B.A."/>
            <person name="Barry K.W."/>
            <person name="Condon B.J."/>
            <person name="Copeland A.C."/>
            <person name="Dhillon B."/>
            <person name="Glaser F."/>
            <person name="Hesse C.N."/>
            <person name="Kosti I."/>
            <person name="LaButti K."/>
            <person name="Lindquist E.A."/>
            <person name="Lucas S."/>
            <person name="Salamov A.A."/>
            <person name="Bradshaw R.E."/>
            <person name="Ciuffetti L."/>
            <person name="Hamelin R.C."/>
            <person name="Kema G.H.J."/>
            <person name="Lawrence C."/>
            <person name="Scott J.A."/>
            <person name="Spatafora J.W."/>
            <person name="Turgeon B.G."/>
            <person name="de Wit P.J.G.M."/>
            <person name="Zhong S."/>
            <person name="Goodwin S.B."/>
            <person name="Grigoriev I.V."/>
        </authorList>
    </citation>
    <scope>NUCLEOTIDE SEQUENCE [LARGE SCALE GENOMIC DNA]</scope>
    <source>
        <strain evidence="1 2">CIRAD86</strain>
    </source>
</reference>
<sequence length="314" mass="34697">MCHSVWMRCIGRLKLNDDHFHHFRIPLLLNDWDVVAELYDAVKGEERSVNVVHDNAGQVGLSSSRFRYFDASETNIYVTGLAGCTSILVVSRLGAYISHLWEPSFTEPGGPPNFQADVIDYLNNGRAGGEADTEPLGALVQGGVFGDTATTKIFIMTPATYSLDLDASTSGMSASLTNGDNQPLFDGATPEVPTDRLTPIRTTLAQLMPGVPISQFTYRRQTLNNQLETGAYGKAMILYSNYQKEDPDTFENLDPAIDCGLRQKAIWQCWIQGKLMGSDLWDALPGFEQSQGAASNDRFLRNRNMSGILLDRCR</sequence>
<name>M3AB52_PSEFD</name>
<dbReference type="HOGENOM" id="CLU_886033_0_0_1"/>
<dbReference type="Proteomes" id="UP000016932">
    <property type="component" value="Unassembled WGS sequence"/>
</dbReference>
<dbReference type="KEGG" id="pfj:MYCFIDRAFT_78767"/>
<keyword evidence="2" id="KW-1185">Reference proteome</keyword>
<dbReference type="EMBL" id="KB446559">
    <property type="protein sequence ID" value="EME81801.1"/>
    <property type="molecule type" value="Genomic_DNA"/>
</dbReference>
<dbReference type="GeneID" id="19341504"/>
<organism evidence="1 2">
    <name type="scientific">Pseudocercospora fijiensis (strain CIRAD86)</name>
    <name type="common">Black leaf streak disease fungus</name>
    <name type="synonym">Mycosphaerella fijiensis</name>
    <dbReference type="NCBI Taxonomy" id="383855"/>
    <lineage>
        <taxon>Eukaryota</taxon>
        <taxon>Fungi</taxon>
        <taxon>Dikarya</taxon>
        <taxon>Ascomycota</taxon>
        <taxon>Pezizomycotina</taxon>
        <taxon>Dothideomycetes</taxon>
        <taxon>Dothideomycetidae</taxon>
        <taxon>Mycosphaerellales</taxon>
        <taxon>Mycosphaerellaceae</taxon>
        <taxon>Pseudocercospora</taxon>
    </lineage>
</organism>
<dbReference type="VEuPathDB" id="FungiDB:MYCFIDRAFT_78767"/>
<dbReference type="AlphaFoldDB" id="M3AB52"/>
<evidence type="ECO:0000313" key="2">
    <source>
        <dbReference type="Proteomes" id="UP000016932"/>
    </source>
</evidence>
<evidence type="ECO:0000313" key="1">
    <source>
        <dbReference type="EMBL" id="EME81801.1"/>
    </source>
</evidence>
<dbReference type="OrthoDB" id="3886018at2759"/>
<protein>
    <submittedName>
        <fullName evidence="1">Uncharacterized protein</fullName>
    </submittedName>
</protein>
<gene>
    <name evidence="1" type="ORF">MYCFIDRAFT_78767</name>
</gene>
<accession>M3AB52</accession>